<reference evidence="4" key="1">
    <citation type="submission" date="2021-03" db="EMBL/GenBank/DDBJ databases">
        <authorList>
            <person name="Tagirdzhanova G."/>
        </authorList>
    </citation>
    <scope>NUCLEOTIDE SEQUENCE</scope>
</reference>
<dbReference type="AlphaFoldDB" id="A0A8H3IIW2"/>
<dbReference type="SUPFAM" id="SSF48452">
    <property type="entry name" value="TPR-like"/>
    <property type="match status" value="1"/>
</dbReference>
<dbReference type="InterPro" id="IPR019734">
    <property type="entry name" value="TPR_rpt"/>
</dbReference>
<accession>A0A8H3IIW2</accession>
<keyword evidence="1" id="KW-0677">Repeat</keyword>
<dbReference type="Proteomes" id="UP000664534">
    <property type="component" value="Unassembled WGS sequence"/>
</dbReference>
<dbReference type="SUPFAM" id="SSF52047">
    <property type="entry name" value="RNI-like"/>
    <property type="match status" value="1"/>
</dbReference>
<gene>
    <name evidence="4" type="ORF">IMSHALPRED_007972</name>
</gene>
<dbReference type="InterPro" id="IPR001810">
    <property type="entry name" value="F-box_dom"/>
</dbReference>
<dbReference type="InterPro" id="IPR036047">
    <property type="entry name" value="F-box-like_dom_sf"/>
</dbReference>
<evidence type="ECO:0000313" key="5">
    <source>
        <dbReference type="Proteomes" id="UP000664534"/>
    </source>
</evidence>
<dbReference type="PROSITE" id="PS50181">
    <property type="entry name" value="FBOX"/>
    <property type="match status" value="1"/>
</dbReference>
<dbReference type="GO" id="GO:0051879">
    <property type="term" value="F:Hsp90 protein binding"/>
    <property type="evidence" value="ECO:0007669"/>
    <property type="project" value="TreeGrafter"/>
</dbReference>
<feature type="domain" description="F-box" evidence="3">
    <location>
        <begin position="173"/>
        <end position="220"/>
    </location>
</feature>
<keyword evidence="5" id="KW-1185">Reference proteome</keyword>
<evidence type="ECO:0000256" key="2">
    <source>
        <dbReference type="ARBA" id="ARBA00022803"/>
    </source>
</evidence>
<dbReference type="Gene3D" id="3.80.10.10">
    <property type="entry name" value="Ribonuclease Inhibitor"/>
    <property type="match status" value="2"/>
</dbReference>
<evidence type="ECO:0000259" key="3">
    <source>
        <dbReference type="PROSITE" id="PS50181"/>
    </source>
</evidence>
<keyword evidence="2" id="KW-0802">TPR repeat</keyword>
<protein>
    <recommendedName>
        <fullName evidence="3">F-box domain-containing protein</fullName>
    </recommendedName>
</protein>
<dbReference type="Pfam" id="PF00646">
    <property type="entry name" value="F-box"/>
    <property type="match status" value="1"/>
</dbReference>
<comment type="caution">
    <text evidence="4">The sequence shown here is derived from an EMBL/GenBank/DDBJ whole genome shotgun (WGS) entry which is preliminary data.</text>
</comment>
<dbReference type="Gene3D" id="1.20.1280.50">
    <property type="match status" value="1"/>
</dbReference>
<dbReference type="SUPFAM" id="SSF81383">
    <property type="entry name" value="F-box domain"/>
    <property type="match status" value="1"/>
</dbReference>
<dbReference type="PANTHER" id="PTHR22904">
    <property type="entry name" value="TPR REPEAT CONTAINING PROTEIN"/>
    <property type="match status" value="1"/>
</dbReference>
<dbReference type="PANTHER" id="PTHR22904:SF523">
    <property type="entry name" value="STRESS-INDUCED-PHOSPHOPROTEIN 1"/>
    <property type="match status" value="1"/>
</dbReference>
<name>A0A8H3IIW2_9LECA</name>
<dbReference type="InterPro" id="IPR011990">
    <property type="entry name" value="TPR-like_helical_dom_sf"/>
</dbReference>
<evidence type="ECO:0000313" key="4">
    <source>
        <dbReference type="EMBL" id="CAF9929662.1"/>
    </source>
</evidence>
<dbReference type="OrthoDB" id="629492at2759"/>
<dbReference type="SMART" id="SM00028">
    <property type="entry name" value="TPR"/>
    <property type="match status" value="3"/>
</dbReference>
<sequence>MFLGRAKRPDFAYDSDQHTRRATKNMEGPLSLRERQNIAQEFRGENLSTLHLRGQDLYRQKQYEAALQCFTEAIDQDAKAPVAVFDNRAATYTQLGNLRAALNDGRQMIQQEKANCSGYLRTGKILQLLGNHKMALDLYEMGTRKGPSSDPNFMLLRGQLEKLTRQLAPPKAIDPLQILPLELVEMTIKYLEFRHIVGLLRVSKKWLQLLISMPCLWSDLDFSTAKKPVNLGAVRKYIKRGNGITTRVILDRFGSNAEKIPRYVATRCRGLNDLRISGGLIGASILEAAPCASNLKTLIISKSCEMSCDAVSQLLSHCSNLERAEFHSVNAADSRPARWEVDMPKLRTLILDTPTFKRRKPGWPLIALDDLLTKILGIHTLSVQGWFVPPTSHIQLDFSKHHQLQHLDISRLVAILPPHLPSTIRALSMADCNRFPRILGLSFTDFVLPQMIRLSLAGWSELSLVELQACLISNKGKTTHLDIGGCIALSRANLEELITQGYLEGVEDLVLKSCIIDDKIAMLIPKNLPRLKNLDLARTKITGVGVKALVMGLEGKLERLCLDGCHSTSIDAVELARAMGVKVAFGFPDPLSGGRRIKQRG</sequence>
<dbReference type="Gene3D" id="1.25.40.10">
    <property type="entry name" value="Tetratricopeptide repeat domain"/>
    <property type="match status" value="1"/>
</dbReference>
<proteinExistence type="predicted"/>
<dbReference type="InterPro" id="IPR032675">
    <property type="entry name" value="LRR_dom_sf"/>
</dbReference>
<organism evidence="4 5">
    <name type="scientific">Imshaugia aleurites</name>
    <dbReference type="NCBI Taxonomy" id="172621"/>
    <lineage>
        <taxon>Eukaryota</taxon>
        <taxon>Fungi</taxon>
        <taxon>Dikarya</taxon>
        <taxon>Ascomycota</taxon>
        <taxon>Pezizomycotina</taxon>
        <taxon>Lecanoromycetes</taxon>
        <taxon>OSLEUM clade</taxon>
        <taxon>Lecanoromycetidae</taxon>
        <taxon>Lecanorales</taxon>
        <taxon>Lecanorineae</taxon>
        <taxon>Parmeliaceae</taxon>
        <taxon>Imshaugia</taxon>
    </lineage>
</organism>
<evidence type="ECO:0000256" key="1">
    <source>
        <dbReference type="ARBA" id="ARBA00022737"/>
    </source>
</evidence>
<dbReference type="EMBL" id="CAJPDT010000054">
    <property type="protein sequence ID" value="CAF9929662.1"/>
    <property type="molecule type" value="Genomic_DNA"/>
</dbReference>